<name>A0A368KL08_9BACT</name>
<evidence type="ECO:0000313" key="2">
    <source>
        <dbReference type="Proteomes" id="UP000253562"/>
    </source>
</evidence>
<organism evidence="1 2">
    <name type="scientific">Bremerella cremea</name>
    <dbReference type="NCBI Taxonomy" id="1031537"/>
    <lineage>
        <taxon>Bacteria</taxon>
        <taxon>Pseudomonadati</taxon>
        <taxon>Planctomycetota</taxon>
        <taxon>Planctomycetia</taxon>
        <taxon>Pirellulales</taxon>
        <taxon>Pirellulaceae</taxon>
        <taxon>Bremerella</taxon>
    </lineage>
</organism>
<dbReference type="AlphaFoldDB" id="A0A368KL08"/>
<reference evidence="1 2" key="1">
    <citation type="submission" date="2018-07" db="EMBL/GenBank/DDBJ databases">
        <title>Comparative genomes isolates from brazilian mangrove.</title>
        <authorList>
            <person name="De Araujo J.E."/>
            <person name="Taketani R.G."/>
            <person name="Silva M.C.P."/>
            <person name="Lourenco M.V."/>
            <person name="Oliveira V.M."/>
            <person name="Andreote F.D."/>
        </authorList>
    </citation>
    <scope>NUCLEOTIDE SEQUENCE [LARGE SCALE GENOMIC DNA]</scope>
    <source>
        <strain evidence="1 2">HEX PRIS-MGV</strain>
    </source>
</reference>
<dbReference type="Proteomes" id="UP000253562">
    <property type="component" value="Unassembled WGS sequence"/>
</dbReference>
<accession>A0A368KL08</accession>
<protein>
    <submittedName>
        <fullName evidence="1">Uncharacterized protein</fullName>
    </submittedName>
</protein>
<comment type="caution">
    <text evidence="1">The sequence shown here is derived from an EMBL/GenBank/DDBJ whole genome shotgun (WGS) entry which is preliminary data.</text>
</comment>
<sequence length="72" mass="8220">MFKGLKCMNCYRQNLPETKRQKLPVAQGARQAVLGGFPQEMPLSARFAERIVRLDMQALNTAQVLRLAIRFV</sequence>
<dbReference type="EMBL" id="QPEX01000045">
    <property type="protein sequence ID" value="RCS41384.1"/>
    <property type="molecule type" value="Genomic_DNA"/>
</dbReference>
<proteinExistence type="predicted"/>
<evidence type="ECO:0000313" key="1">
    <source>
        <dbReference type="EMBL" id="RCS41384.1"/>
    </source>
</evidence>
<gene>
    <name evidence="1" type="ORF">DTL42_22760</name>
</gene>